<evidence type="ECO:0000256" key="2">
    <source>
        <dbReference type="SAM" id="Phobius"/>
    </source>
</evidence>
<feature type="region of interest" description="Disordered" evidence="1">
    <location>
        <begin position="1"/>
        <end position="34"/>
    </location>
</feature>
<evidence type="ECO:0000313" key="3">
    <source>
        <dbReference type="EMBL" id="MCI00712.1"/>
    </source>
</evidence>
<sequence>MVTVAMEDNESCGSGVHHRTSSSSSIPGQSRHHRQKLEVYNEILRRLNDSGNEEAMQPGFSDQLWAHFNRLPSRSFPRIFSSHLHNYLFRAFILLWIHFVLSVNLSSGID</sequence>
<keyword evidence="3" id="KW-0418">Kinase</keyword>
<keyword evidence="3" id="KW-0808">Transferase</keyword>
<dbReference type="Proteomes" id="UP000265520">
    <property type="component" value="Unassembled WGS sequence"/>
</dbReference>
<proteinExistence type="predicted"/>
<dbReference type="AlphaFoldDB" id="A0A392NMS2"/>
<keyword evidence="2" id="KW-1133">Transmembrane helix</keyword>
<accession>A0A392NMS2</accession>
<dbReference type="EMBL" id="LXQA010044024">
    <property type="protein sequence ID" value="MCI00712.1"/>
    <property type="molecule type" value="Genomic_DNA"/>
</dbReference>
<dbReference type="GO" id="GO:0016301">
    <property type="term" value="F:kinase activity"/>
    <property type="evidence" value="ECO:0007669"/>
    <property type="project" value="UniProtKB-KW"/>
</dbReference>
<keyword evidence="2" id="KW-0812">Transmembrane</keyword>
<keyword evidence="2" id="KW-0472">Membrane</keyword>
<keyword evidence="4" id="KW-1185">Reference proteome</keyword>
<reference evidence="3 4" key="1">
    <citation type="journal article" date="2018" name="Front. Plant Sci.">
        <title>Red Clover (Trifolium pratense) and Zigzag Clover (T. medium) - A Picture of Genomic Similarities and Differences.</title>
        <authorList>
            <person name="Dluhosova J."/>
            <person name="Istvanek J."/>
            <person name="Nedelnik J."/>
            <person name="Repkova J."/>
        </authorList>
    </citation>
    <scope>NUCLEOTIDE SEQUENCE [LARGE SCALE GENOMIC DNA]</scope>
    <source>
        <strain evidence="4">cv. 10/8</strain>
        <tissue evidence="3">Leaf</tissue>
    </source>
</reference>
<comment type="caution">
    <text evidence="3">The sequence shown here is derived from an EMBL/GenBank/DDBJ whole genome shotgun (WGS) entry which is preliminary data.</text>
</comment>
<protein>
    <submittedName>
        <fullName evidence="3">ACT-like tyrosine kinase family protein</fullName>
    </submittedName>
</protein>
<organism evidence="3 4">
    <name type="scientific">Trifolium medium</name>
    <dbReference type="NCBI Taxonomy" id="97028"/>
    <lineage>
        <taxon>Eukaryota</taxon>
        <taxon>Viridiplantae</taxon>
        <taxon>Streptophyta</taxon>
        <taxon>Embryophyta</taxon>
        <taxon>Tracheophyta</taxon>
        <taxon>Spermatophyta</taxon>
        <taxon>Magnoliopsida</taxon>
        <taxon>eudicotyledons</taxon>
        <taxon>Gunneridae</taxon>
        <taxon>Pentapetalae</taxon>
        <taxon>rosids</taxon>
        <taxon>fabids</taxon>
        <taxon>Fabales</taxon>
        <taxon>Fabaceae</taxon>
        <taxon>Papilionoideae</taxon>
        <taxon>50 kb inversion clade</taxon>
        <taxon>NPAAA clade</taxon>
        <taxon>Hologalegina</taxon>
        <taxon>IRL clade</taxon>
        <taxon>Trifolieae</taxon>
        <taxon>Trifolium</taxon>
    </lineage>
</organism>
<evidence type="ECO:0000313" key="4">
    <source>
        <dbReference type="Proteomes" id="UP000265520"/>
    </source>
</evidence>
<feature type="transmembrane region" description="Helical" evidence="2">
    <location>
        <begin position="87"/>
        <end position="109"/>
    </location>
</feature>
<evidence type="ECO:0000256" key="1">
    <source>
        <dbReference type="SAM" id="MobiDB-lite"/>
    </source>
</evidence>
<name>A0A392NMS2_9FABA</name>